<dbReference type="AlphaFoldDB" id="A0A134BDT3"/>
<evidence type="ECO:0000313" key="2">
    <source>
        <dbReference type="Proteomes" id="UP000070531"/>
    </source>
</evidence>
<proteinExistence type="predicted"/>
<name>A0A134BDT3_9BACT</name>
<dbReference type="EMBL" id="LSDL01000050">
    <property type="protein sequence ID" value="KXB78040.1"/>
    <property type="molecule type" value="Genomic_DNA"/>
</dbReference>
<dbReference type="PATRIC" id="fig|419005.5.peg.1090"/>
<sequence length="41" mass="4845">MAFCAEGIIIFMYLWLKENINTPREVSLRVKDNINVLIFKT</sequence>
<accession>A0A134BDT3</accession>
<organism evidence="1">
    <name type="scientific">Prevotella amnii</name>
    <dbReference type="NCBI Taxonomy" id="419005"/>
    <lineage>
        <taxon>Bacteria</taxon>
        <taxon>Pseudomonadati</taxon>
        <taxon>Bacteroidota</taxon>
        <taxon>Bacteroidia</taxon>
        <taxon>Bacteroidales</taxon>
        <taxon>Prevotellaceae</taxon>
        <taxon>Prevotella</taxon>
    </lineage>
</organism>
<gene>
    <name evidence="1" type="ORF">HMPREF1860_01082</name>
</gene>
<protein>
    <submittedName>
        <fullName evidence="1">Uncharacterized protein</fullName>
    </submittedName>
</protein>
<dbReference type="STRING" id="419005.HMPREF1860_01082"/>
<evidence type="ECO:0000313" key="1">
    <source>
        <dbReference type="EMBL" id="KXB78040.1"/>
    </source>
</evidence>
<reference evidence="1 2" key="1">
    <citation type="submission" date="2016-01" db="EMBL/GenBank/DDBJ databases">
        <authorList>
            <person name="Oliw E.H."/>
        </authorList>
    </citation>
    <scope>NUCLEOTIDE SEQUENCE [LARGE SCALE GENOMIC DNA]</scope>
    <source>
        <strain evidence="1 2">DNF00307</strain>
    </source>
</reference>
<dbReference type="Proteomes" id="UP000070531">
    <property type="component" value="Unassembled WGS sequence"/>
</dbReference>
<comment type="caution">
    <text evidence="1">The sequence shown here is derived from an EMBL/GenBank/DDBJ whole genome shotgun (WGS) entry which is preliminary data.</text>
</comment>